<proteinExistence type="predicted"/>
<keyword evidence="2" id="KW-1185">Reference proteome</keyword>
<protein>
    <submittedName>
        <fullName evidence="1">Uncharacterized protein</fullName>
    </submittedName>
</protein>
<dbReference type="AlphaFoldDB" id="A0A834M3C4"/>
<dbReference type="Proteomes" id="UP000625711">
    <property type="component" value="Unassembled WGS sequence"/>
</dbReference>
<evidence type="ECO:0000313" key="1">
    <source>
        <dbReference type="EMBL" id="KAF7269098.1"/>
    </source>
</evidence>
<organism evidence="1 2">
    <name type="scientific">Rhynchophorus ferrugineus</name>
    <name type="common">Red palm weevil</name>
    <name type="synonym">Curculio ferrugineus</name>
    <dbReference type="NCBI Taxonomy" id="354439"/>
    <lineage>
        <taxon>Eukaryota</taxon>
        <taxon>Metazoa</taxon>
        <taxon>Ecdysozoa</taxon>
        <taxon>Arthropoda</taxon>
        <taxon>Hexapoda</taxon>
        <taxon>Insecta</taxon>
        <taxon>Pterygota</taxon>
        <taxon>Neoptera</taxon>
        <taxon>Endopterygota</taxon>
        <taxon>Coleoptera</taxon>
        <taxon>Polyphaga</taxon>
        <taxon>Cucujiformia</taxon>
        <taxon>Curculionidae</taxon>
        <taxon>Dryophthorinae</taxon>
        <taxon>Rhynchophorus</taxon>
    </lineage>
</organism>
<comment type="caution">
    <text evidence="1">The sequence shown here is derived from an EMBL/GenBank/DDBJ whole genome shotgun (WGS) entry which is preliminary data.</text>
</comment>
<accession>A0A834M3C4</accession>
<name>A0A834M3C4_RHYFE</name>
<dbReference type="EMBL" id="JAACXV010014261">
    <property type="protein sequence ID" value="KAF7269098.1"/>
    <property type="molecule type" value="Genomic_DNA"/>
</dbReference>
<gene>
    <name evidence="1" type="ORF">GWI33_017848</name>
</gene>
<reference evidence="1" key="1">
    <citation type="submission" date="2020-08" db="EMBL/GenBank/DDBJ databases">
        <title>Genome sequencing and assembly of the red palm weevil Rhynchophorus ferrugineus.</title>
        <authorList>
            <person name="Dias G.B."/>
            <person name="Bergman C.M."/>
            <person name="Manee M."/>
        </authorList>
    </citation>
    <scope>NUCLEOTIDE SEQUENCE</scope>
    <source>
        <strain evidence="1">AA-2017</strain>
        <tissue evidence="1">Whole larva</tissue>
    </source>
</reference>
<evidence type="ECO:0000313" key="2">
    <source>
        <dbReference type="Proteomes" id="UP000625711"/>
    </source>
</evidence>
<sequence length="78" mass="9071">MDSRRVCYHWSRTPLTAQQERTKLFVPFQFQFRVCSPIVNVVGPSDLVEYAIFFWNPTIPIRENALQELKSVLKPGSS</sequence>